<evidence type="ECO:0000313" key="2">
    <source>
        <dbReference type="EMBL" id="ONK71468.1"/>
    </source>
</evidence>
<evidence type="ECO:0000256" key="1">
    <source>
        <dbReference type="SAM" id="MobiDB-lite"/>
    </source>
</evidence>
<gene>
    <name evidence="2" type="ORF">A4U43_C04F8970</name>
</gene>
<dbReference type="AlphaFoldDB" id="A0A5P1EZC9"/>
<dbReference type="EMBL" id="CM007384">
    <property type="protein sequence ID" value="ONK71468.1"/>
    <property type="molecule type" value="Genomic_DNA"/>
</dbReference>
<sequence>MPTPSTSRSPLEEIPPLDPLRRLSDGHRLRGLHGRRHGLPRRRCHRPLQSLPLLPGHHRQLRRIPFVSDPVFVSPSEFVTSESDFGSSNFLIVTKFGCLKSRLLGVMLAAFLVNENLEFAPVVVDDSEVLDLVTDEIVQRIRSYLKLGSPSLGPDGRWSYWSANGHGYKLGGK</sequence>
<dbReference type="Gramene" id="ONK71468">
    <property type="protein sequence ID" value="ONK71468"/>
    <property type="gene ID" value="A4U43_C04F8970"/>
</dbReference>
<evidence type="ECO:0000313" key="3">
    <source>
        <dbReference type="Proteomes" id="UP000243459"/>
    </source>
</evidence>
<dbReference type="Proteomes" id="UP000243459">
    <property type="component" value="Chromosome 4"/>
</dbReference>
<proteinExistence type="predicted"/>
<feature type="region of interest" description="Disordered" evidence="1">
    <location>
        <begin position="1"/>
        <end position="25"/>
    </location>
</feature>
<name>A0A5P1EZC9_ASPOF</name>
<keyword evidence="3" id="KW-1185">Reference proteome</keyword>
<reference evidence="3" key="1">
    <citation type="journal article" date="2017" name="Nat. Commun.">
        <title>The asparagus genome sheds light on the origin and evolution of a young Y chromosome.</title>
        <authorList>
            <person name="Harkess A."/>
            <person name="Zhou J."/>
            <person name="Xu C."/>
            <person name="Bowers J.E."/>
            <person name="Van der Hulst R."/>
            <person name="Ayyampalayam S."/>
            <person name="Mercati F."/>
            <person name="Riccardi P."/>
            <person name="McKain M.R."/>
            <person name="Kakrana A."/>
            <person name="Tang H."/>
            <person name="Ray J."/>
            <person name="Groenendijk J."/>
            <person name="Arikit S."/>
            <person name="Mathioni S.M."/>
            <person name="Nakano M."/>
            <person name="Shan H."/>
            <person name="Telgmann-Rauber A."/>
            <person name="Kanno A."/>
            <person name="Yue Z."/>
            <person name="Chen H."/>
            <person name="Li W."/>
            <person name="Chen Y."/>
            <person name="Xu X."/>
            <person name="Zhang Y."/>
            <person name="Luo S."/>
            <person name="Chen H."/>
            <person name="Gao J."/>
            <person name="Mao Z."/>
            <person name="Pires J.C."/>
            <person name="Luo M."/>
            <person name="Kudrna D."/>
            <person name="Wing R.A."/>
            <person name="Meyers B.C."/>
            <person name="Yi K."/>
            <person name="Kong H."/>
            <person name="Lavrijsen P."/>
            <person name="Sunseri F."/>
            <person name="Falavigna A."/>
            <person name="Ye Y."/>
            <person name="Leebens-Mack J.H."/>
            <person name="Chen G."/>
        </authorList>
    </citation>
    <scope>NUCLEOTIDE SEQUENCE [LARGE SCALE GENOMIC DNA]</scope>
    <source>
        <strain evidence="3">cv. DH0086</strain>
    </source>
</reference>
<accession>A0A5P1EZC9</accession>
<organism evidence="2 3">
    <name type="scientific">Asparagus officinalis</name>
    <name type="common">Garden asparagus</name>
    <dbReference type="NCBI Taxonomy" id="4686"/>
    <lineage>
        <taxon>Eukaryota</taxon>
        <taxon>Viridiplantae</taxon>
        <taxon>Streptophyta</taxon>
        <taxon>Embryophyta</taxon>
        <taxon>Tracheophyta</taxon>
        <taxon>Spermatophyta</taxon>
        <taxon>Magnoliopsida</taxon>
        <taxon>Liliopsida</taxon>
        <taxon>Asparagales</taxon>
        <taxon>Asparagaceae</taxon>
        <taxon>Asparagoideae</taxon>
        <taxon>Asparagus</taxon>
    </lineage>
</organism>
<protein>
    <submittedName>
        <fullName evidence="2">Uncharacterized protein</fullName>
    </submittedName>
</protein>